<evidence type="ECO:0000313" key="3">
    <source>
        <dbReference type="Proteomes" id="UP000535276"/>
    </source>
</evidence>
<proteinExistence type="predicted"/>
<dbReference type="Pfam" id="PF06568">
    <property type="entry name" value="YjiS-like"/>
    <property type="match status" value="1"/>
</dbReference>
<accession>A0A7Z0IXE8</accession>
<feature type="domain" description="YjiS-like" evidence="1">
    <location>
        <begin position="13"/>
        <end position="47"/>
    </location>
</feature>
<evidence type="ECO:0000313" key="2">
    <source>
        <dbReference type="EMBL" id="NYJ10895.1"/>
    </source>
</evidence>
<sequence>MSAIFSRTYRPLERLLRHLARRGAISTLRELDDDALKDIGLARSEIEAAAFGRITAYGRARKS</sequence>
<name>A0A7Z0IXE8_RHILE</name>
<dbReference type="AlphaFoldDB" id="A0A7Z0IXE8"/>
<dbReference type="Proteomes" id="UP000535276">
    <property type="component" value="Unassembled WGS sequence"/>
</dbReference>
<protein>
    <submittedName>
        <fullName evidence="2">Uncharacterized protein YjiS (DUF1127 family)</fullName>
    </submittedName>
</protein>
<evidence type="ECO:0000259" key="1">
    <source>
        <dbReference type="Pfam" id="PF06568"/>
    </source>
</evidence>
<reference evidence="2 3" key="1">
    <citation type="submission" date="2020-07" db="EMBL/GenBank/DDBJ databases">
        <title>Genomic Encyclopedia of Type Strains, Phase IV (KMG-V): Genome sequencing to study the core and pangenomes of soil and plant-associated prokaryotes.</title>
        <authorList>
            <person name="Whitman W."/>
        </authorList>
    </citation>
    <scope>NUCLEOTIDE SEQUENCE [LARGE SCALE GENOMIC DNA]</scope>
    <source>
        <strain evidence="2 3">SEMIA 4052</strain>
    </source>
</reference>
<organism evidence="2 3">
    <name type="scientific">Rhizobium leguminosarum</name>
    <dbReference type="NCBI Taxonomy" id="384"/>
    <lineage>
        <taxon>Bacteria</taxon>
        <taxon>Pseudomonadati</taxon>
        <taxon>Pseudomonadota</taxon>
        <taxon>Alphaproteobacteria</taxon>
        <taxon>Hyphomicrobiales</taxon>
        <taxon>Rhizobiaceae</taxon>
        <taxon>Rhizobium/Agrobacterium group</taxon>
        <taxon>Rhizobium</taxon>
    </lineage>
</organism>
<gene>
    <name evidence="2" type="ORF">GGI64_001942</name>
</gene>
<dbReference type="RefSeq" id="WP_179611285.1">
    <property type="nucleotide sequence ID" value="NZ_JACBZV010000002.1"/>
</dbReference>
<comment type="caution">
    <text evidence="2">The sequence shown here is derived from an EMBL/GenBank/DDBJ whole genome shotgun (WGS) entry which is preliminary data.</text>
</comment>
<dbReference type="InterPro" id="IPR009506">
    <property type="entry name" value="YjiS-like"/>
</dbReference>
<dbReference type="EMBL" id="JACBZV010000002">
    <property type="protein sequence ID" value="NYJ10895.1"/>
    <property type="molecule type" value="Genomic_DNA"/>
</dbReference>